<dbReference type="EMBL" id="LAZR01000679">
    <property type="protein sequence ID" value="KKN60895.1"/>
    <property type="molecule type" value="Genomic_DNA"/>
</dbReference>
<sequence>MQIQVKSVKVLSKGTNDYGEWKLVKVTTADTEYTTLAKEADTLKPGMVINITDMDEDEKGKKFKKYEVVNAGDNPATAPNSPATVQQPNDHEYWERKQAIERRSIERQVSAKIAFEFVFSENPTKTLAVSEEIYQWISGQGTTPDPLPKDTEPQKKVSTGEIAPPLQNKGELFSRAAKFGLSPQDVLAAAKEKFPEITSLEEITNFDGAWEATATKFKGTIKAQQEAK</sequence>
<feature type="region of interest" description="Disordered" evidence="1">
    <location>
        <begin position="139"/>
        <end position="164"/>
    </location>
</feature>
<proteinExistence type="predicted"/>
<accession>A0A0F9RWW4</accession>
<evidence type="ECO:0000313" key="2">
    <source>
        <dbReference type="EMBL" id="KKN60895.1"/>
    </source>
</evidence>
<reference evidence="2" key="1">
    <citation type="journal article" date="2015" name="Nature">
        <title>Complex archaea that bridge the gap between prokaryotes and eukaryotes.</title>
        <authorList>
            <person name="Spang A."/>
            <person name="Saw J.H."/>
            <person name="Jorgensen S.L."/>
            <person name="Zaremba-Niedzwiedzka K."/>
            <person name="Martijn J."/>
            <person name="Lind A.E."/>
            <person name="van Eijk R."/>
            <person name="Schleper C."/>
            <person name="Guy L."/>
            <person name="Ettema T.J."/>
        </authorList>
    </citation>
    <scope>NUCLEOTIDE SEQUENCE</scope>
</reference>
<evidence type="ECO:0000256" key="1">
    <source>
        <dbReference type="SAM" id="MobiDB-lite"/>
    </source>
</evidence>
<protein>
    <submittedName>
        <fullName evidence="2">Uncharacterized protein</fullName>
    </submittedName>
</protein>
<organism evidence="2">
    <name type="scientific">marine sediment metagenome</name>
    <dbReference type="NCBI Taxonomy" id="412755"/>
    <lineage>
        <taxon>unclassified sequences</taxon>
        <taxon>metagenomes</taxon>
        <taxon>ecological metagenomes</taxon>
    </lineage>
</organism>
<gene>
    <name evidence="2" type="ORF">LCGC14_0527660</name>
</gene>
<comment type="caution">
    <text evidence="2">The sequence shown here is derived from an EMBL/GenBank/DDBJ whole genome shotgun (WGS) entry which is preliminary data.</text>
</comment>
<name>A0A0F9RWW4_9ZZZZ</name>
<dbReference type="AlphaFoldDB" id="A0A0F9RWW4"/>